<reference evidence="1 2" key="1">
    <citation type="journal article" date="2016" name="Nat. Commun.">
        <title>Ectomycorrhizal ecology is imprinted in the genome of the dominant symbiotic fungus Cenococcum geophilum.</title>
        <authorList>
            <consortium name="DOE Joint Genome Institute"/>
            <person name="Peter M."/>
            <person name="Kohler A."/>
            <person name="Ohm R.A."/>
            <person name="Kuo A."/>
            <person name="Krutzmann J."/>
            <person name="Morin E."/>
            <person name="Arend M."/>
            <person name="Barry K.W."/>
            <person name="Binder M."/>
            <person name="Choi C."/>
            <person name="Clum A."/>
            <person name="Copeland A."/>
            <person name="Grisel N."/>
            <person name="Haridas S."/>
            <person name="Kipfer T."/>
            <person name="LaButti K."/>
            <person name="Lindquist E."/>
            <person name="Lipzen A."/>
            <person name="Maire R."/>
            <person name="Meier B."/>
            <person name="Mihaltcheva S."/>
            <person name="Molinier V."/>
            <person name="Murat C."/>
            <person name="Poggeler S."/>
            <person name="Quandt C.A."/>
            <person name="Sperisen C."/>
            <person name="Tritt A."/>
            <person name="Tisserant E."/>
            <person name="Crous P.W."/>
            <person name="Henrissat B."/>
            <person name="Nehls U."/>
            <person name="Egli S."/>
            <person name="Spatafora J.W."/>
            <person name="Grigoriev I.V."/>
            <person name="Martin F.M."/>
        </authorList>
    </citation>
    <scope>NUCLEOTIDE SEQUENCE [LARGE SCALE GENOMIC DNA]</scope>
    <source>
        <strain evidence="1 2">CBS 207.34</strain>
    </source>
</reference>
<keyword evidence="2" id="KW-1185">Reference proteome</keyword>
<evidence type="ECO:0000313" key="1">
    <source>
        <dbReference type="EMBL" id="OCL06960.1"/>
    </source>
</evidence>
<dbReference type="AlphaFoldDB" id="A0A8E2EYF7"/>
<evidence type="ECO:0000313" key="2">
    <source>
        <dbReference type="Proteomes" id="UP000250140"/>
    </source>
</evidence>
<name>A0A8E2EYF7_9PEZI</name>
<dbReference type="EMBL" id="KV749952">
    <property type="protein sequence ID" value="OCL06960.1"/>
    <property type="molecule type" value="Genomic_DNA"/>
</dbReference>
<dbReference type="Proteomes" id="UP000250140">
    <property type="component" value="Unassembled WGS sequence"/>
</dbReference>
<accession>A0A8E2EYF7</accession>
<gene>
    <name evidence="1" type="ORF">AOQ84DRAFT_378139</name>
</gene>
<proteinExistence type="predicted"/>
<protein>
    <submittedName>
        <fullName evidence="1">Uncharacterized protein</fullName>
    </submittedName>
</protein>
<sequence>MTLSSLGNPPVDIESRIGRLEAVLVGYGLDPNIGERVVKKPALSDAMSSLFINGEGSSRFLGSSSGPSLFSLLALEWISECMGSTAVVNLINSFLDSHATGKRVNKSQLWHPSDADKREPLPPKKVADVYINCKLELTGCTSISILGSKRTKGPLTP</sequence>
<organism evidence="1 2">
    <name type="scientific">Glonium stellatum</name>
    <dbReference type="NCBI Taxonomy" id="574774"/>
    <lineage>
        <taxon>Eukaryota</taxon>
        <taxon>Fungi</taxon>
        <taxon>Dikarya</taxon>
        <taxon>Ascomycota</taxon>
        <taxon>Pezizomycotina</taxon>
        <taxon>Dothideomycetes</taxon>
        <taxon>Pleosporomycetidae</taxon>
        <taxon>Gloniales</taxon>
        <taxon>Gloniaceae</taxon>
        <taxon>Glonium</taxon>
    </lineage>
</organism>